<evidence type="ECO:0000256" key="2">
    <source>
        <dbReference type="ARBA" id="ARBA00022448"/>
    </source>
</evidence>
<evidence type="ECO:0000313" key="8">
    <source>
        <dbReference type="WBParaSite" id="TMUE_1000005734.1"/>
    </source>
</evidence>
<dbReference type="GO" id="GO:0005739">
    <property type="term" value="C:mitochondrion"/>
    <property type="evidence" value="ECO:0007669"/>
    <property type="project" value="TreeGrafter"/>
</dbReference>
<dbReference type="CDD" id="cd03419">
    <property type="entry name" value="GRX_GRXh_1_2_like"/>
    <property type="match status" value="1"/>
</dbReference>
<dbReference type="PANTHER" id="PTHR46679:SF1">
    <property type="entry name" value="GLUTAREDOXIN-2, MITOCHONDRIAL"/>
    <property type="match status" value="1"/>
</dbReference>
<dbReference type="WBParaSite" id="TMUE_1000005734.1">
    <property type="protein sequence ID" value="TMUE_1000005734.1"/>
    <property type="gene ID" value="WBGene00286674"/>
</dbReference>
<keyword evidence="2" id="KW-0813">Transport</keyword>
<dbReference type="STRING" id="70415.A0A5S6QEX5"/>
<evidence type="ECO:0000256" key="4">
    <source>
        <dbReference type="ARBA" id="ARBA00023157"/>
    </source>
</evidence>
<evidence type="ECO:0000313" key="7">
    <source>
        <dbReference type="Proteomes" id="UP000046395"/>
    </source>
</evidence>
<dbReference type="WBParaSite" id="TMUE_1000005734.2">
    <property type="protein sequence ID" value="TMUE_1000005734.2"/>
    <property type="gene ID" value="WBGene00286674"/>
</dbReference>
<dbReference type="InterPro" id="IPR014025">
    <property type="entry name" value="Glutaredoxin_subgr"/>
</dbReference>
<keyword evidence="3" id="KW-0249">Electron transport</keyword>
<dbReference type="Pfam" id="PF00462">
    <property type="entry name" value="Glutaredoxin"/>
    <property type="match status" value="1"/>
</dbReference>
<dbReference type="InterPro" id="IPR036249">
    <property type="entry name" value="Thioredoxin-like_sf"/>
</dbReference>
<evidence type="ECO:0000256" key="1">
    <source>
        <dbReference type="ARBA" id="ARBA00007787"/>
    </source>
</evidence>
<reference evidence="8" key="2">
    <citation type="submission" date="2019-12" db="UniProtKB">
        <authorList>
            <consortium name="WormBaseParasite"/>
        </authorList>
    </citation>
    <scope>IDENTIFICATION</scope>
</reference>
<dbReference type="GO" id="GO:0015035">
    <property type="term" value="F:protein-disulfide reductase activity"/>
    <property type="evidence" value="ECO:0007669"/>
    <property type="project" value="TreeGrafter"/>
</dbReference>
<dbReference type="PANTHER" id="PTHR46679">
    <property type="match status" value="1"/>
</dbReference>
<sequence length="122" mass="13534">MGNILGREKMDTLIHEQIIHDPVVVYSKSTCVNCTNAKRLLKSMQIPYACYELNKISGGIQLSKALKEKTGCSTVPQIFICGHFIGGYNELYTLTCRGLLIPMVSECAKIRVRRSPEGCVPV</sequence>
<dbReference type="AlphaFoldDB" id="A0A5S6QEX5"/>
<comment type="similarity">
    <text evidence="1">Belongs to the glutaredoxin family.</text>
</comment>
<evidence type="ECO:0000256" key="5">
    <source>
        <dbReference type="ARBA" id="ARBA00023284"/>
    </source>
</evidence>
<evidence type="ECO:0000256" key="3">
    <source>
        <dbReference type="ARBA" id="ARBA00022982"/>
    </source>
</evidence>
<name>A0A5S6QEX5_TRIMR</name>
<dbReference type="SUPFAM" id="SSF52833">
    <property type="entry name" value="Thioredoxin-like"/>
    <property type="match status" value="1"/>
</dbReference>
<dbReference type="PRINTS" id="PR00160">
    <property type="entry name" value="GLUTAREDOXIN"/>
</dbReference>
<keyword evidence="7" id="KW-1185">Reference proteome</keyword>
<proteinExistence type="inferred from homology"/>
<evidence type="ECO:0000259" key="6">
    <source>
        <dbReference type="Pfam" id="PF00462"/>
    </source>
</evidence>
<protein>
    <submittedName>
        <fullName evidence="8 9">Glutaredoxin domain-containing protein</fullName>
    </submittedName>
</protein>
<keyword evidence="4" id="KW-1015">Disulfide bond</keyword>
<dbReference type="PROSITE" id="PS51354">
    <property type="entry name" value="GLUTAREDOXIN_2"/>
    <property type="match status" value="1"/>
</dbReference>
<feature type="domain" description="Glutaredoxin" evidence="6">
    <location>
        <begin position="23"/>
        <end position="85"/>
    </location>
</feature>
<accession>A0A5S6QEX5</accession>
<dbReference type="Proteomes" id="UP000046395">
    <property type="component" value="Unassembled WGS sequence"/>
</dbReference>
<reference evidence="7" key="1">
    <citation type="submission" date="2014-03" db="EMBL/GenBank/DDBJ databases">
        <title>The whipworm genome and dual-species transcriptomics of an intimate host-pathogen interaction.</title>
        <authorList>
            <person name="Foth B.J."/>
            <person name="Tsai I.J."/>
            <person name="Reid A.J."/>
            <person name="Bancroft A.J."/>
            <person name="Nichol S."/>
            <person name="Tracey A."/>
            <person name="Holroyd N."/>
            <person name="Cotton J.A."/>
            <person name="Stanley E.J."/>
            <person name="Zarowiecki M."/>
            <person name="Liu J.Z."/>
            <person name="Huckvale T."/>
            <person name="Cooper P.J."/>
            <person name="Grencis R.K."/>
            <person name="Berriman M."/>
        </authorList>
    </citation>
    <scope>NUCLEOTIDE SEQUENCE [LARGE SCALE GENOMIC DNA]</scope>
    <source>
        <strain evidence="7">Edinburgh</strain>
    </source>
</reference>
<dbReference type="InterPro" id="IPR002109">
    <property type="entry name" value="Glutaredoxin"/>
</dbReference>
<keyword evidence="5" id="KW-0676">Redox-active center</keyword>
<evidence type="ECO:0000313" key="9">
    <source>
        <dbReference type="WBParaSite" id="TMUE_1000005734.2"/>
    </source>
</evidence>
<organism evidence="7 8">
    <name type="scientific">Trichuris muris</name>
    <name type="common">Mouse whipworm</name>
    <dbReference type="NCBI Taxonomy" id="70415"/>
    <lineage>
        <taxon>Eukaryota</taxon>
        <taxon>Metazoa</taxon>
        <taxon>Ecdysozoa</taxon>
        <taxon>Nematoda</taxon>
        <taxon>Enoplea</taxon>
        <taxon>Dorylaimia</taxon>
        <taxon>Trichinellida</taxon>
        <taxon>Trichuridae</taxon>
        <taxon>Trichuris</taxon>
    </lineage>
</organism>
<dbReference type="Gene3D" id="3.40.30.10">
    <property type="entry name" value="Glutaredoxin"/>
    <property type="match status" value="1"/>
</dbReference>